<proteinExistence type="predicted"/>
<sequence>MGPAKGSRTIPKITIKKHEDRQHHEDPTSSSKVKLKKRKMPDLGPQWSKDELMHFYEAYRKHGKNWKKVSAVIGSKTADMVEALYSVHRTFLSLPEREGTAMGFIALVTGHHNVSESPGQQETDQMVRSYGKRRRRGEAAQQKENAAPYPHDQDRIVAGFTYAFKEGYHGVLVRYIRSNPVGKRTPRVPVIVPSDIDATDNITPPIKNTVSSTEKANEDINNDGTVFAVDGCSPDGSSVITEANKVVEGQTFLEIKGTGDTEISQTQQHLKKRRIQQSMDEGQTSEVELGTTTVAEEGSTSADYEKLCQLFSPVEMMVLDVLENLVTVPSKTPQSKINAPSGTLVKRTSALSHRQDEKLSPVDPSKQRKQVSESSASQAKKKRRNKLLNEEMLAEEQSNSGTTSFLPEAQQVDTTERPSLDSDFDKGAIDVPESTANISAEVSPNAPMEIDRQINMSRKSKRKSKIPCRTKNVFCNAGADNSQATKLLHCLSSESLRRWCTYEWFYSAVDYPWFMNNEFVNYLNFAKLNHLSRLTRSEWSTIRSSLGKPRRFSDHFLAVEKEKIEDYREDVRKYYAELSDGLRDSLPADLARTFSVGQHVIVRHPSTRELCDGKVVTMERDCYKVQFDRTDLGVSIVKDTDCMPVNWLDNLPDDLKNMNSLSNNAHHKVDIECIAELTPKESWGHIMNGISVSELSCSPHVTSDDQLKVLFCPNLFSKGHIYICVLVRLNVTVLMQVKATVKCNCV</sequence>
<reference evidence="1" key="2">
    <citation type="submission" date="2025-09" db="UniProtKB">
        <authorList>
            <consortium name="EnsemblPlants"/>
        </authorList>
    </citation>
    <scope>IDENTIFICATION</scope>
</reference>
<reference evidence="1" key="1">
    <citation type="submission" date="2021-05" db="EMBL/GenBank/DDBJ databases">
        <authorList>
            <person name="Scholz U."/>
            <person name="Mascher M."/>
            <person name="Fiebig A."/>
        </authorList>
    </citation>
    <scope>NUCLEOTIDE SEQUENCE [LARGE SCALE GENOMIC DNA]</scope>
</reference>
<accession>A0ACD5YEP7</accession>
<evidence type="ECO:0000313" key="1">
    <source>
        <dbReference type="EnsemblPlants" id="AVESA.00010b.r2.5DG0948510.3.CDS"/>
    </source>
</evidence>
<keyword evidence="2" id="KW-1185">Reference proteome</keyword>
<dbReference type="Proteomes" id="UP001732700">
    <property type="component" value="Chromosome 5D"/>
</dbReference>
<protein>
    <submittedName>
        <fullName evidence="1">Uncharacterized protein</fullName>
    </submittedName>
</protein>
<dbReference type="EnsemblPlants" id="AVESA.00010b.r2.5DG0948510.3">
    <property type="protein sequence ID" value="AVESA.00010b.r2.5DG0948510.3.CDS"/>
    <property type="gene ID" value="AVESA.00010b.r2.5DG0948510"/>
</dbReference>
<name>A0ACD5YEP7_AVESA</name>
<evidence type="ECO:0000313" key="2">
    <source>
        <dbReference type="Proteomes" id="UP001732700"/>
    </source>
</evidence>
<organism evidence="1 2">
    <name type="scientific">Avena sativa</name>
    <name type="common">Oat</name>
    <dbReference type="NCBI Taxonomy" id="4498"/>
    <lineage>
        <taxon>Eukaryota</taxon>
        <taxon>Viridiplantae</taxon>
        <taxon>Streptophyta</taxon>
        <taxon>Embryophyta</taxon>
        <taxon>Tracheophyta</taxon>
        <taxon>Spermatophyta</taxon>
        <taxon>Magnoliopsida</taxon>
        <taxon>Liliopsida</taxon>
        <taxon>Poales</taxon>
        <taxon>Poaceae</taxon>
        <taxon>BOP clade</taxon>
        <taxon>Pooideae</taxon>
        <taxon>Poodae</taxon>
        <taxon>Poeae</taxon>
        <taxon>Poeae Chloroplast Group 1 (Aveneae type)</taxon>
        <taxon>Aveninae</taxon>
        <taxon>Avena</taxon>
    </lineage>
</organism>